<name>A0A3B0YHH3_9ZZZZ</name>
<evidence type="ECO:0000313" key="1">
    <source>
        <dbReference type="EMBL" id="VAW78881.1"/>
    </source>
</evidence>
<dbReference type="AlphaFoldDB" id="A0A3B0YHH3"/>
<gene>
    <name evidence="1" type="ORF">MNBD_GAMMA12-623</name>
</gene>
<dbReference type="InterPro" id="IPR025633">
    <property type="entry name" value="DUF4291"/>
</dbReference>
<proteinExistence type="predicted"/>
<organism evidence="1">
    <name type="scientific">hydrothermal vent metagenome</name>
    <dbReference type="NCBI Taxonomy" id="652676"/>
    <lineage>
        <taxon>unclassified sequences</taxon>
        <taxon>metagenomes</taxon>
        <taxon>ecological metagenomes</taxon>
    </lineage>
</organism>
<dbReference type="PANTHER" id="PTHR38567:SF1">
    <property type="entry name" value="DUF4291 DOMAIN-CONTAINING PROTEIN"/>
    <property type="match status" value="1"/>
</dbReference>
<evidence type="ECO:0008006" key="2">
    <source>
        <dbReference type="Google" id="ProtNLM"/>
    </source>
</evidence>
<reference evidence="1" key="1">
    <citation type="submission" date="2018-06" db="EMBL/GenBank/DDBJ databases">
        <authorList>
            <person name="Zhirakovskaya E."/>
        </authorList>
    </citation>
    <scope>NUCLEOTIDE SEQUENCE</scope>
</reference>
<accession>A0A3B0YHH3</accession>
<dbReference type="PANTHER" id="PTHR38567">
    <property type="entry name" value="DUF4291 DOMAIN-CONTAINING PROTEIN"/>
    <property type="match status" value="1"/>
</dbReference>
<sequence length="197" mass="22899">MKKAYEIRASYDQKSIVLYQAYSDAIAKPALAENKFVTPFSFNRMTWIKPSFLWLMHRSHWGTKKGQENILAVRIKRESWGKALSLGVLTHPEMSIYQNPEVWRSQFDNAKIHVQWDTERSLRGAGLTYYSIQVGVGRELIEEYVNEWILDIVDISNNVKKIRSLLKSGKDKNVRKLLPIEKVYPVPEKLGKNLMIS</sequence>
<dbReference type="EMBL" id="UOFL01000166">
    <property type="protein sequence ID" value="VAW78881.1"/>
    <property type="molecule type" value="Genomic_DNA"/>
</dbReference>
<protein>
    <recommendedName>
        <fullName evidence="2">DUF4291 domain-containing protein</fullName>
    </recommendedName>
</protein>
<dbReference type="Pfam" id="PF14124">
    <property type="entry name" value="DUF4291"/>
    <property type="match status" value="1"/>
</dbReference>